<dbReference type="EMBL" id="WNTK01000553">
    <property type="protein sequence ID" value="KAG9469351.1"/>
    <property type="molecule type" value="Genomic_DNA"/>
</dbReference>
<dbReference type="InterPro" id="IPR013525">
    <property type="entry name" value="ABC2_TM"/>
</dbReference>
<feature type="non-terminal residue" evidence="7">
    <location>
        <position position="314"/>
    </location>
</feature>
<reference evidence="7" key="1">
    <citation type="thesis" date="2020" institute="ProQuest LLC" country="789 East Eisenhower Parkway, Ann Arbor, MI, USA">
        <title>Comparative Genomics and Chromosome Evolution.</title>
        <authorList>
            <person name="Mudd A.B."/>
        </authorList>
    </citation>
    <scope>NUCLEOTIDE SEQUENCE</scope>
    <source>
        <strain evidence="7">HN-11 Male</strain>
        <tissue evidence="7">Kidney and liver</tissue>
    </source>
</reference>
<evidence type="ECO:0000256" key="4">
    <source>
        <dbReference type="ARBA" id="ARBA00023136"/>
    </source>
</evidence>
<dbReference type="GO" id="GO:0016020">
    <property type="term" value="C:membrane"/>
    <property type="evidence" value="ECO:0007669"/>
    <property type="project" value="UniProtKB-SubCell"/>
</dbReference>
<evidence type="ECO:0000256" key="1">
    <source>
        <dbReference type="ARBA" id="ARBA00004141"/>
    </source>
</evidence>
<accession>A0A8J6EHY5</accession>
<dbReference type="Proteomes" id="UP000770717">
    <property type="component" value="Unassembled WGS sequence"/>
</dbReference>
<evidence type="ECO:0000256" key="2">
    <source>
        <dbReference type="ARBA" id="ARBA00022692"/>
    </source>
</evidence>
<dbReference type="PANTHER" id="PTHR19229:SF274">
    <property type="entry name" value="ABC-TYPE ORGANIC ANION TRANSPORTER ABCA8"/>
    <property type="match status" value="1"/>
</dbReference>
<comment type="subcellular location">
    <subcellularLocation>
        <location evidence="1">Membrane</location>
        <topology evidence="1">Multi-pass membrane protein</topology>
    </subcellularLocation>
</comment>
<feature type="domain" description="ABC-2 type transporter transmembrane" evidence="6">
    <location>
        <begin position="58"/>
        <end position="313"/>
    </location>
</feature>
<keyword evidence="3 5" id="KW-1133">Transmembrane helix</keyword>
<comment type="caution">
    <text evidence="7">The sequence shown here is derived from an EMBL/GenBank/DDBJ whole genome shotgun (WGS) entry which is preliminary data.</text>
</comment>
<gene>
    <name evidence="7" type="ORF">GDO78_020746</name>
</gene>
<dbReference type="AlphaFoldDB" id="A0A8J6EHY5"/>
<feature type="transmembrane region" description="Helical" evidence="5">
    <location>
        <begin position="294"/>
        <end position="312"/>
    </location>
</feature>
<evidence type="ECO:0000259" key="6">
    <source>
        <dbReference type="Pfam" id="PF12698"/>
    </source>
</evidence>
<organism evidence="7 8">
    <name type="scientific">Eleutherodactylus coqui</name>
    <name type="common">Puerto Rican coqui</name>
    <dbReference type="NCBI Taxonomy" id="57060"/>
    <lineage>
        <taxon>Eukaryota</taxon>
        <taxon>Metazoa</taxon>
        <taxon>Chordata</taxon>
        <taxon>Craniata</taxon>
        <taxon>Vertebrata</taxon>
        <taxon>Euteleostomi</taxon>
        <taxon>Amphibia</taxon>
        <taxon>Batrachia</taxon>
        <taxon>Anura</taxon>
        <taxon>Neobatrachia</taxon>
        <taxon>Hyloidea</taxon>
        <taxon>Eleutherodactylidae</taxon>
        <taxon>Eleutherodactylinae</taxon>
        <taxon>Eleutherodactylus</taxon>
        <taxon>Eleutherodactylus</taxon>
    </lineage>
</organism>
<keyword evidence="2 5" id="KW-0812">Transmembrane</keyword>
<name>A0A8J6EHY5_ELECQ</name>
<dbReference type="GO" id="GO:0005319">
    <property type="term" value="F:lipid transporter activity"/>
    <property type="evidence" value="ECO:0007669"/>
    <property type="project" value="TreeGrafter"/>
</dbReference>
<protein>
    <recommendedName>
        <fullName evidence="6">ABC-2 type transporter transmembrane domain-containing protein</fullName>
    </recommendedName>
</protein>
<dbReference type="Pfam" id="PF12698">
    <property type="entry name" value="ABC2_membrane_3"/>
    <property type="match status" value="1"/>
</dbReference>
<evidence type="ECO:0000313" key="8">
    <source>
        <dbReference type="Proteomes" id="UP000770717"/>
    </source>
</evidence>
<sequence length="314" mass="36388">MTERNVTVTSLLQQTLALLLKNVLLKWRRKWSTISEWLQNLAFVLLMFILINVGESNSLGRLEVSPAAKVGSLDEFDSSGFTVGYVHSPLSTREIMKKVTGKSMIPANIFKEYEGEKEMLEETTNGNLTVAIVFEDSYHYHIRYHMSNITLPNEYLSRIGNCYNWFNMCAPLNYWENGFLLLQASIDSAIIEISTNRSVWHNMDSIGVIKMRSLSSTWRVNLHIGSFLLFINLSFVSLMYLLCLYVSRERREMREIMQMMRLRALAFWLSWALLYAVYVLIMANLMTLLADDYVFLRSSYGLIMLLFFLYGISS</sequence>
<feature type="transmembrane region" description="Helical" evidence="5">
    <location>
        <begin position="222"/>
        <end position="245"/>
    </location>
</feature>
<feature type="transmembrane region" description="Helical" evidence="5">
    <location>
        <begin position="265"/>
        <end position="288"/>
    </location>
</feature>
<dbReference type="InterPro" id="IPR026082">
    <property type="entry name" value="ABCA"/>
</dbReference>
<proteinExistence type="predicted"/>
<evidence type="ECO:0000256" key="3">
    <source>
        <dbReference type="ARBA" id="ARBA00022989"/>
    </source>
</evidence>
<keyword evidence="4 5" id="KW-0472">Membrane</keyword>
<evidence type="ECO:0000313" key="7">
    <source>
        <dbReference type="EMBL" id="KAG9469351.1"/>
    </source>
</evidence>
<keyword evidence="8" id="KW-1185">Reference proteome</keyword>
<dbReference type="GO" id="GO:0140359">
    <property type="term" value="F:ABC-type transporter activity"/>
    <property type="evidence" value="ECO:0007669"/>
    <property type="project" value="InterPro"/>
</dbReference>
<dbReference type="OrthoDB" id="8061355at2759"/>
<feature type="transmembrane region" description="Helical" evidence="5">
    <location>
        <begin position="37"/>
        <end position="54"/>
    </location>
</feature>
<dbReference type="PANTHER" id="PTHR19229">
    <property type="entry name" value="ATP-BINDING CASSETTE TRANSPORTER SUBFAMILY A ABCA"/>
    <property type="match status" value="1"/>
</dbReference>
<evidence type="ECO:0000256" key="5">
    <source>
        <dbReference type="SAM" id="Phobius"/>
    </source>
</evidence>